<evidence type="ECO:0000313" key="3">
    <source>
        <dbReference type="Proteomes" id="UP000614272"/>
    </source>
</evidence>
<name>A0ABQ1RMB6_9ALTE</name>
<keyword evidence="3" id="KW-1185">Reference proteome</keyword>
<keyword evidence="1" id="KW-0175">Coiled coil</keyword>
<organism evidence="2 3">
    <name type="scientific">Lacimicrobium alkaliphilum</name>
    <dbReference type="NCBI Taxonomy" id="1526571"/>
    <lineage>
        <taxon>Bacteria</taxon>
        <taxon>Pseudomonadati</taxon>
        <taxon>Pseudomonadota</taxon>
        <taxon>Gammaproteobacteria</taxon>
        <taxon>Alteromonadales</taxon>
        <taxon>Alteromonadaceae</taxon>
        <taxon>Lacimicrobium</taxon>
    </lineage>
</organism>
<dbReference type="Proteomes" id="UP000614272">
    <property type="component" value="Unassembled WGS sequence"/>
</dbReference>
<gene>
    <name evidence="2" type="ORF">GCM10011357_32150</name>
</gene>
<accession>A0ABQ1RMB6</accession>
<sequence>MLIKVESRPEYEEIAVTLQGINDALGLTPKTKEPASMELTEAVAQMQALVKALKNSVESDEAAKVLAKMKLDEVWSSLTKINSENINIPELLAAIEKANEALEKCLEELKDTKERLANNERKRKNIEKENKELRQELATKDAEFKAVEEENYNLIGQVENLSNGLEFPPCWATADGRAQYTFLVAVRDNSLAVSSIYPGSRQEAYYKLVGKDYDNTELSLNGFTEQLSVFYQAAVNSKPECRYFVKVADETSVGAKSEYKQGLQMVESIFYKYLMN</sequence>
<feature type="coiled-coil region" evidence="1">
    <location>
        <begin position="88"/>
        <end position="150"/>
    </location>
</feature>
<dbReference type="RefSeq" id="WP_188503302.1">
    <property type="nucleotide sequence ID" value="NZ_BMGJ01000015.1"/>
</dbReference>
<protein>
    <submittedName>
        <fullName evidence="2">Uncharacterized protein</fullName>
    </submittedName>
</protein>
<evidence type="ECO:0000256" key="1">
    <source>
        <dbReference type="SAM" id="Coils"/>
    </source>
</evidence>
<proteinExistence type="predicted"/>
<comment type="caution">
    <text evidence="2">The sequence shown here is derived from an EMBL/GenBank/DDBJ whole genome shotgun (WGS) entry which is preliminary data.</text>
</comment>
<reference evidence="3" key="1">
    <citation type="journal article" date="2019" name="Int. J. Syst. Evol. Microbiol.">
        <title>The Global Catalogue of Microorganisms (GCM) 10K type strain sequencing project: providing services to taxonomists for standard genome sequencing and annotation.</title>
        <authorList>
            <consortium name="The Broad Institute Genomics Platform"/>
            <consortium name="The Broad Institute Genome Sequencing Center for Infectious Disease"/>
            <person name="Wu L."/>
            <person name="Ma J."/>
        </authorList>
    </citation>
    <scope>NUCLEOTIDE SEQUENCE [LARGE SCALE GENOMIC DNA]</scope>
    <source>
        <strain evidence="3">CGMCC 1.12923</strain>
    </source>
</reference>
<dbReference type="EMBL" id="BMGJ01000015">
    <property type="protein sequence ID" value="GGD74684.1"/>
    <property type="molecule type" value="Genomic_DNA"/>
</dbReference>
<evidence type="ECO:0000313" key="2">
    <source>
        <dbReference type="EMBL" id="GGD74684.1"/>
    </source>
</evidence>